<dbReference type="InterPro" id="IPR008928">
    <property type="entry name" value="6-hairpin_glycosidase_sf"/>
</dbReference>
<evidence type="ECO:0000256" key="3">
    <source>
        <dbReference type="ARBA" id="ARBA00022801"/>
    </source>
</evidence>
<evidence type="ECO:0000256" key="1">
    <source>
        <dbReference type="ARBA" id="ARBA00001445"/>
    </source>
</evidence>
<dbReference type="EC" id="3.2.1.40" evidence="2"/>
<dbReference type="Pfam" id="PF17389">
    <property type="entry name" value="Bac_rhamnosid6H"/>
    <property type="match status" value="1"/>
</dbReference>
<dbReference type="Gene3D" id="1.50.10.10">
    <property type="match status" value="1"/>
</dbReference>
<feature type="region of interest" description="Disordered" evidence="4">
    <location>
        <begin position="299"/>
        <end position="318"/>
    </location>
</feature>
<sequence length="393" mass="42712">MSGYGERTLTRQAIRQFIESQARYWPDGRLNAVYPNGDGKRDIPDYTEMFPGWIWDYYVRTGDKRILAEAYPVMRAVADYVRRYIDPATGLVTQLEGGSGEYRYGIIDWPATMRYGHDMSTAARTVINVLGVDVLNATARAAEELGEPGETLRADAATLTEAINAKLRRADGVYHDGLRGDGSASTHASQIANAYALSFGVVPEEDRAAVSEYVANLGMRMGPMTAHRLLQALAGRPDDVVERLTDADSPGWANILARGGTFTWESWDAPETGQSHSHPWGATSLVEIQRTILGVTPSAPAGSEVTIRPPKSGVDSAAGEMPVQRGMVGVDWRRIGDGVSLKVDLPVNVVARVHVPADQAGDVRVHGQARFVELRDGYAVYEVGSGKVTFFSA</sequence>
<comment type="caution">
    <text evidence="7">The sequence shown here is derived from an EMBL/GenBank/DDBJ whole genome shotgun (WGS) entry which is preliminary data.</text>
</comment>
<gene>
    <name evidence="7" type="ORF">FCN18_27615</name>
</gene>
<dbReference type="EMBL" id="SWMS01000018">
    <property type="protein sequence ID" value="TKG65276.1"/>
    <property type="molecule type" value="Genomic_DNA"/>
</dbReference>
<evidence type="ECO:0000313" key="8">
    <source>
        <dbReference type="Proteomes" id="UP000309992"/>
    </source>
</evidence>
<dbReference type="Pfam" id="PF17390">
    <property type="entry name" value="Bac_rhamnosid_C"/>
    <property type="match status" value="1"/>
</dbReference>
<evidence type="ECO:0000256" key="4">
    <source>
        <dbReference type="SAM" id="MobiDB-lite"/>
    </source>
</evidence>
<dbReference type="Gene3D" id="2.60.420.10">
    <property type="entry name" value="Maltose phosphorylase, domain 3"/>
    <property type="match status" value="1"/>
</dbReference>
<organism evidence="7 8">
    <name type="scientific">Prauserella endophytica</name>
    <dbReference type="NCBI Taxonomy" id="1592324"/>
    <lineage>
        <taxon>Bacteria</taxon>
        <taxon>Bacillati</taxon>
        <taxon>Actinomycetota</taxon>
        <taxon>Actinomycetes</taxon>
        <taxon>Pseudonocardiales</taxon>
        <taxon>Pseudonocardiaceae</taxon>
        <taxon>Prauserella</taxon>
        <taxon>Prauserella coralliicola group</taxon>
    </lineage>
</organism>
<dbReference type="PANTHER" id="PTHR33307:SF6">
    <property type="entry name" value="ALPHA-RHAMNOSIDASE (EUROFUNG)-RELATED"/>
    <property type="match status" value="1"/>
</dbReference>
<keyword evidence="3" id="KW-0378">Hydrolase</keyword>
<dbReference type="InterPro" id="IPR016007">
    <property type="entry name" value="Alpha_rhamnosid"/>
</dbReference>
<name>A0ABY2RYB7_9PSEU</name>
<proteinExistence type="predicted"/>
<evidence type="ECO:0000313" key="7">
    <source>
        <dbReference type="EMBL" id="TKG65276.1"/>
    </source>
</evidence>
<dbReference type="InterPro" id="IPR035396">
    <property type="entry name" value="Bac_rhamnosid6H"/>
</dbReference>
<dbReference type="SUPFAM" id="SSF48208">
    <property type="entry name" value="Six-hairpin glycosidases"/>
    <property type="match status" value="1"/>
</dbReference>
<protein>
    <recommendedName>
        <fullName evidence="2">alpha-L-rhamnosidase</fullName>
        <ecNumber evidence="2">3.2.1.40</ecNumber>
    </recommendedName>
</protein>
<accession>A0ABY2RYB7</accession>
<dbReference type="RefSeq" id="WP_137096472.1">
    <property type="nucleotide sequence ID" value="NZ_SWMS01000018.1"/>
</dbReference>
<reference evidence="7 8" key="1">
    <citation type="journal article" date="2015" name="Antonie Van Leeuwenhoek">
        <title>Prauserella endophytica sp. nov., an endophytic actinobacterium isolated from Tamarix taklamakanensis.</title>
        <authorList>
            <person name="Liu J.M."/>
            <person name="Habden X."/>
            <person name="Guo L."/>
            <person name="Tuo L."/>
            <person name="Jiang Z.K."/>
            <person name="Liu S.W."/>
            <person name="Liu X.F."/>
            <person name="Chen L."/>
            <person name="Li R.F."/>
            <person name="Zhang Y.Q."/>
            <person name="Sun C.H."/>
        </authorList>
    </citation>
    <scope>NUCLEOTIDE SEQUENCE [LARGE SCALE GENOMIC DNA]</scope>
    <source>
        <strain evidence="7 8">CGMCC 4.7182</strain>
    </source>
</reference>
<evidence type="ECO:0000259" key="5">
    <source>
        <dbReference type="Pfam" id="PF17389"/>
    </source>
</evidence>
<evidence type="ECO:0000259" key="6">
    <source>
        <dbReference type="Pfam" id="PF17390"/>
    </source>
</evidence>
<dbReference type="PANTHER" id="PTHR33307">
    <property type="entry name" value="ALPHA-RHAMNOSIDASE (EUROFUNG)"/>
    <property type="match status" value="1"/>
</dbReference>
<dbReference type="InterPro" id="IPR035398">
    <property type="entry name" value="Bac_rhamnosid_C"/>
</dbReference>
<comment type="catalytic activity">
    <reaction evidence="1">
        <text>Hydrolysis of terminal non-reducing alpha-L-rhamnose residues in alpha-L-rhamnosides.</text>
        <dbReference type="EC" id="3.2.1.40"/>
    </reaction>
</comment>
<feature type="domain" description="Alpha-L-rhamnosidase C-terminal" evidence="6">
    <location>
        <begin position="294"/>
        <end position="366"/>
    </location>
</feature>
<dbReference type="Proteomes" id="UP000309992">
    <property type="component" value="Unassembled WGS sequence"/>
</dbReference>
<evidence type="ECO:0000256" key="2">
    <source>
        <dbReference type="ARBA" id="ARBA00012652"/>
    </source>
</evidence>
<keyword evidence="8" id="KW-1185">Reference proteome</keyword>
<dbReference type="InterPro" id="IPR012341">
    <property type="entry name" value="6hp_glycosidase-like_sf"/>
</dbReference>
<feature type="domain" description="Alpha-L-rhamnosidase six-hairpin glycosidase" evidence="5">
    <location>
        <begin position="6"/>
        <end position="282"/>
    </location>
</feature>